<organism evidence="1">
    <name type="scientific">Myoviridae sp. ctNQV2</name>
    <dbReference type="NCBI Taxonomy" id="2827683"/>
    <lineage>
        <taxon>Viruses</taxon>
        <taxon>Duplodnaviria</taxon>
        <taxon>Heunggongvirae</taxon>
        <taxon>Uroviricota</taxon>
        <taxon>Caudoviricetes</taxon>
    </lineage>
</organism>
<accession>A0A8S5RYY8</accession>
<proteinExistence type="predicted"/>
<sequence length="121" mass="14064">MKKNCKEIFIGTKLYEKIKNDIRNYFNGELTDDDNILDERSVLTIAAFMLSNPMNNEEHLSEILESFSVVGEYEISFEYLGIVVGVSSMYQDELDECDDLTENDADYIIDMNGLRFYIFNI</sequence>
<reference evidence="1" key="1">
    <citation type="journal article" date="2021" name="Proc. Natl. Acad. Sci. U.S.A.">
        <title>A Catalog of Tens of Thousands of Viruses from Human Metagenomes Reveals Hidden Associations with Chronic Diseases.</title>
        <authorList>
            <person name="Tisza M.J."/>
            <person name="Buck C.B."/>
        </authorList>
    </citation>
    <scope>NUCLEOTIDE SEQUENCE</scope>
    <source>
        <strain evidence="1">CtNQV2</strain>
    </source>
</reference>
<evidence type="ECO:0000313" key="1">
    <source>
        <dbReference type="EMBL" id="DAF43982.1"/>
    </source>
</evidence>
<protein>
    <submittedName>
        <fullName evidence="1">Uncharacterized protein</fullName>
    </submittedName>
</protein>
<name>A0A8S5RYY8_9CAUD</name>
<dbReference type="EMBL" id="BK032510">
    <property type="protein sequence ID" value="DAF43982.1"/>
    <property type="molecule type" value="Genomic_DNA"/>
</dbReference>